<evidence type="ECO:0000313" key="3">
    <source>
        <dbReference type="Proteomes" id="UP000030640"/>
    </source>
</evidence>
<dbReference type="Proteomes" id="UP000030640">
    <property type="component" value="Unassembled WGS sequence"/>
</dbReference>
<dbReference type="VEuPathDB" id="PlasmoDB:C922_05435"/>
<feature type="region of interest" description="Disordered" evidence="1">
    <location>
        <begin position="1"/>
        <end position="98"/>
    </location>
</feature>
<proteinExistence type="predicted"/>
<organism evidence="2 3">
    <name type="scientific">Plasmodium inui San Antonio 1</name>
    <dbReference type="NCBI Taxonomy" id="1237626"/>
    <lineage>
        <taxon>Eukaryota</taxon>
        <taxon>Sar</taxon>
        <taxon>Alveolata</taxon>
        <taxon>Apicomplexa</taxon>
        <taxon>Aconoidasida</taxon>
        <taxon>Haemosporida</taxon>
        <taxon>Plasmodiidae</taxon>
        <taxon>Plasmodium</taxon>
        <taxon>Plasmodium (Plasmodium)</taxon>
    </lineage>
</organism>
<sequence length="98" mass="11071">MVTFLQEHCKATQPPRANRDSYLENNEPNRPSNPREEKLTHERREFTGIGMDNSESKDVNVGNDNTPGDDSFCEIRPAKDSRAASSLHTEGNTRQVNI</sequence>
<evidence type="ECO:0000256" key="1">
    <source>
        <dbReference type="SAM" id="MobiDB-lite"/>
    </source>
</evidence>
<dbReference type="RefSeq" id="XP_008819228.1">
    <property type="nucleotide sequence ID" value="XM_008821006.1"/>
</dbReference>
<protein>
    <submittedName>
        <fullName evidence="2">Uncharacterized protein</fullName>
    </submittedName>
</protein>
<gene>
    <name evidence="2" type="ORF">C922_05435</name>
</gene>
<dbReference type="GeneID" id="20040709"/>
<dbReference type="AlphaFoldDB" id="W6ZTD6"/>
<reference evidence="2 3" key="1">
    <citation type="submission" date="2013-02" db="EMBL/GenBank/DDBJ databases">
        <title>The Genome Sequence of Plasmodium inui San Antonio 1.</title>
        <authorList>
            <consortium name="The Broad Institute Genome Sequencing Platform"/>
            <consortium name="The Broad Institute Genome Sequencing Center for Infectious Disease"/>
            <person name="Neafsey D."/>
            <person name="Cheeseman I."/>
            <person name="Volkman S."/>
            <person name="Adams J."/>
            <person name="Walker B."/>
            <person name="Young S.K."/>
            <person name="Zeng Q."/>
            <person name="Gargeya S."/>
            <person name="Fitzgerald M."/>
            <person name="Haas B."/>
            <person name="Abouelleil A."/>
            <person name="Alvarado L."/>
            <person name="Arachchi H.M."/>
            <person name="Berlin A.M."/>
            <person name="Chapman S.B."/>
            <person name="Dewar J."/>
            <person name="Goldberg J."/>
            <person name="Griggs A."/>
            <person name="Gujja S."/>
            <person name="Hansen M."/>
            <person name="Howarth C."/>
            <person name="Imamovic A."/>
            <person name="Larimer J."/>
            <person name="McCowan C."/>
            <person name="Murphy C."/>
            <person name="Neiman D."/>
            <person name="Pearson M."/>
            <person name="Priest M."/>
            <person name="Roberts A."/>
            <person name="Saif S."/>
            <person name="Shea T."/>
            <person name="Sisk P."/>
            <person name="Sykes S."/>
            <person name="Wortman J."/>
            <person name="Nusbaum C."/>
            <person name="Birren B."/>
        </authorList>
    </citation>
    <scope>NUCLEOTIDE SEQUENCE [LARGE SCALE GENOMIC DNA]</scope>
    <source>
        <strain evidence="2 3">San Antonio 1</strain>
    </source>
</reference>
<accession>W6ZTD6</accession>
<dbReference type="EMBL" id="KI965531">
    <property type="protein sequence ID" value="EUD64182.1"/>
    <property type="molecule type" value="Genomic_DNA"/>
</dbReference>
<evidence type="ECO:0000313" key="2">
    <source>
        <dbReference type="EMBL" id="EUD64182.1"/>
    </source>
</evidence>
<name>W6ZTD6_9APIC</name>
<keyword evidence="3" id="KW-1185">Reference proteome</keyword>
<feature type="compositionally biased region" description="Basic and acidic residues" evidence="1">
    <location>
        <begin position="33"/>
        <end position="46"/>
    </location>
</feature>
<feature type="compositionally biased region" description="Polar residues" evidence="1">
    <location>
        <begin position="83"/>
        <end position="98"/>
    </location>
</feature>